<dbReference type="RefSeq" id="WP_076139079.1">
    <property type="nucleotide sequence ID" value="NZ_MPTO01000062.1"/>
</dbReference>
<gene>
    <name evidence="1" type="ORF">BSK47_32035</name>
</gene>
<reference evidence="1 2" key="1">
    <citation type="submission" date="2016-10" db="EMBL/GenBank/DDBJ databases">
        <title>Paenibacillus species isolates.</title>
        <authorList>
            <person name="Beno S.M."/>
        </authorList>
    </citation>
    <scope>NUCLEOTIDE SEQUENCE [LARGE SCALE GENOMIC DNA]</scope>
    <source>
        <strain evidence="1 2">FSL H7-0918</strain>
    </source>
</reference>
<comment type="caution">
    <text evidence="1">The sequence shown here is derived from an EMBL/GenBank/DDBJ whole genome shotgun (WGS) entry which is preliminary data.</text>
</comment>
<proteinExistence type="predicted"/>
<protein>
    <recommendedName>
        <fullName evidence="3">DNA-binding protein</fullName>
    </recommendedName>
</protein>
<name>A0AB36J379_9BACL</name>
<dbReference type="AlphaFoldDB" id="A0AB36J379"/>
<sequence>MNQTGAPFSETDILTIPELARRLKMDKNRTYDIVSVKGCPLYDIGGERGKRIIWGDFLYWFRKNFKDSGE</sequence>
<evidence type="ECO:0000313" key="2">
    <source>
        <dbReference type="Proteomes" id="UP000187323"/>
    </source>
</evidence>
<evidence type="ECO:0000313" key="1">
    <source>
        <dbReference type="EMBL" id="OME09501.1"/>
    </source>
</evidence>
<dbReference type="EMBL" id="MPTO01000062">
    <property type="protein sequence ID" value="OME09501.1"/>
    <property type="molecule type" value="Genomic_DNA"/>
</dbReference>
<accession>A0AB36J379</accession>
<evidence type="ECO:0008006" key="3">
    <source>
        <dbReference type="Google" id="ProtNLM"/>
    </source>
</evidence>
<dbReference type="Proteomes" id="UP000187323">
    <property type="component" value="Unassembled WGS sequence"/>
</dbReference>
<organism evidence="1 2">
    <name type="scientific">Paenibacillus odorifer</name>
    <dbReference type="NCBI Taxonomy" id="189426"/>
    <lineage>
        <taxon>Bacteria</taxon>
        <taxon>Bacillati</taxon>
        <taxon>Bacillota</taxon>
        <taxon>Bacilli</taxon>
        <taxon>Bacillales</taxon>
        <taxon>Paenibacillaceae</taxon>
        <taxon>Paenibacillus</taxon>
    </lineage>
</organism>